<dbReference type="EMBL" id="JYDQ01000987">
    <property type="protein sequence ID" value="KRY06020.1"/>
    <property type="molecule type" value="Genomic_DNA"/>
</dbReference>
<evidence type="ECO:0000313" key="1">
    <source>
        <dbReference type="EMBL" id="KRY06020.1"/>
    </source>
</evidence>
<proteinExistence type="predicted"/>
<organism evidence="1 2">
    <name type="scientific">Trichinella patagoniensis</name>
    <dbReference type="NCBI Taxonomy" id="990121"/>
    <lineage>
        <taxon>Eukaryota</taxon>
        <taxon>Metazoa</taxon>
        <taxon>Ecdysozoa</taxon>
        <taxon>Nematoda</taxon>
        <taxon>Enoplea</taxon>
        <taxon>Dorylaimia</taxon>
        <taxon>Trichinellida</taxon>
        <taxon>Trichinellidae</taxon>
        <taxon>Trichinella</taxon>
    </lineage>
</organism>
<accession>A0A0V0Z0F8</accession>
<sequence length="36" mass="4341">MDLVELDDAYKYNWVIGFSIFRLLKTEHRNGLHFAQ</sequence>
<gene>
    <name evidence="1" type="ORF">T12_3950</name>
</gene>
<name>A0A0V0Z0F8_9BILA</name>
<reference evidence="1 2" key="1">
    <citation type="submission" date="2015-01" db="EMBL/GenBank/DDBJ databases">
        <title>Evolution of Trichinella species and genotypes.</title>
        <authorList>
            <person name="Korhonen P.K."/>
            <person name="Edoardo P."/>
            <person name="Giuseppe L.R."/>
            <person name="Gasser R.B."/>
        </authorList>
    </citation>
    <scope>NUCLEOTIDE SEQUENCE [LARGE SCALE GENOMIC DNA]</scope>
    <source>
        <strain evidence="1">ISS2496</strain>
    </source>
</reference>
<evidence type="ECO:0000313" key="2">
    <source>
        <dbReference type="Proteomes" id="UP000054783"/>
    </source>
</evidence>
<dbReference type="Proteomes" id="UP000054783">
    <property type="component" value="Unassembled WGS sequence"/>
</dbReference>
<comment type="caution">
    <text evidence="1">The sequence shown here is derived from an EMBL/GenBank/DDBJ whole genome shotgun (WGS) entry which is preliminary data.</text>
</comment>
<keyword evidence="2" id="KW-1185">Reference proteome</keyword>
<dbReference type="AlphaFoldDB" id="A0A0V0Z0F8"/>
<protein>
    <submittedName>
        <fullName evidence="1">Uncharacterized protein</fullName>
    </submittedName>
</protein>